<feature type="region of interest" description="Disordered" evidence="14">
    <location>
        <begin position="356"/>
        <end position="502"/>
    </location>
</feature>
<evidence type="ECO:0000313" key="18">
    <source>
        <dbReference type="EMBL" id="KAK7743665.1"/>
    </source>
</evidence>
<dbReference type="InterPro" id="IPR056521">
    <property type="entry name" value="MARCHF6-like_C"/>
</dbReference>
<evidence type="ECO:0000256" key="14">
    <source>
        <dbReference type="SAM" id="MobiDB-lite"/>
    </source>
</evidence>
<organism evidence="18 19">
    <name type="scientific">Diatrype stigma</name>
    <dbReference type="NCBI Taxonomy" id="117547"/>
    <lineage>
        <taxon>Eukaryota</taxon>
        <taxon>Fungi</taxon>
        <taxon>Dikarya</taxon>
        <taxon>Ascomycota</taxon>
        <taxon>Pezizomycotina</taxon>
        <taxon>Sordariomycetes</taxon>
        <taxon>Xylariomycetidae</taxon>
        <taxon>Xylariales</taxon>
        <taxon>Diatrypaceae</taxon>
        <taxon>Diatrype</taxon>
    </lineage>
</organism>
<dbReference type="InterPro" id="IPR013083">
    <property type="entry name" value="Znf_RING/FYVE/PHD"/>
</dbReference>
<evidence type="ECO:0000256" key="12">
    <source>
        <dbReference type="ARBA" id="ARBA00023136"/>
    </source>
</evidence>
<keyword evidence="8 13" id="KW-0863">Zinc-finger</keyword>
<dbReference type="SMART" id="SM00744">
    <property type="entry name" value="RINGv"/>
    <property type="match status" value="1"/>
</dbReference>
<dbReference type="GO" id="GO:0005789">
    <property type="term" value="C:endoplasmic reticulum membrane"/>
    <property type="evidence" value="ECO:0007669"/>
    <property type="project" value="TreeGrafter"/>
</dbReference>
<name>A0AAN9UC86_9PEZI</name>
<dbReference type="PANTHER" id="PTHR13145:SF0">
    <property type="entry name" value="E3 UBIQUITIN-PROTEIN LIGASE MARCHF6"/>
    <property type="match status" value="1"/>
</dbReference>
<feature type="domain" description="RING-type" evidence="16">
    <location>
        <begin position="43"/>
        <end position="90"/>
    </location>
</feature>
<feature type="transmembrane region" description="Helical" evidence="15">
    <location>
        <begin position="1633"/>
        <end position="1657"/>
    </location>
</feature>
<dbReference type="GO" id="GO:0036503">
    <property type="term" value="P:ERAD pathway"/>
    <property type="evidence" value="ECO:0007669"/>
    <property type="project" value="TreeGrafter"/>
</dbReference>
<keyword evidence="7" id="KW-0479">Metal-binding</keyword>
<feature type="transmembrane region" description="Helical" evidence="15">
    <location>
        <begin position="1346"/>
        <end position="1364"/>
    </location>
</feature>
<evidence type="ECO:0000256" key="3">
    <source>
        <dbReference type="ARBA" id="ARBA00004906"/>
    </source>
</evidence>
<evidence type="ECO:0000256" key="2">
    <source>
        <dbReference type="ARBA" id="ARBA00004141"/>
    </source>
</evidence>
<comment type="caution">
    <text evidence="18">The sequence shown here is derived from an EMBL/GenBank/DDBJ whole genome shotgun (WGS) entry which is preliminary data.</text>
</comment>
<keyword evidence="9" id="KW-0833">Ubl conjugation pathway</keyword>
<reference evidence="18 19" key="1">
    <citation type="submission" date="2024-02" db="EMBL/GenBank/DDBJ databases">
        <title>De novo assembly and annotation of 12 fungi associated with fruit tree decline syndrome in Ontario, Canada.</title>
        <authorList>
            <person name="Sulman M."/>
            <person name="Ellouze W."/>
            <person name="Ilyukhin E."/>
        </authorList>
    </citation>
    <scope>NUCLEOTIDE SEQUENCE [LARGE SCALE GENOMIC DNA]</scope>
    <source>
        <strain evidence="18 19">M11/M66-122</strain>
    </source>
</reference>
<keyword evidence="11 15" id="KW-1133">Transmembrane helix</keyword>
<gene>
    <name evidence="18" type="ORF">SLS62_010534</name>
</gene>
<evidence type="ECO:0000256" key="10">
    <source>
        <dbReference type="ARBA" id="ARBA00022833"/>
    </source>
</evidence>
<accession>A0AAN9UC86</accession>
<feature type="transmembrane region" description="Helical" evidence="15">
    <location>
        <begin position="1534"/>
        <end position="1555"/>
    </location>
</feature>
<feature type="domain" description="RING-CH-type" evidence="17">
    <location>
        <begin position="35"/>
        <end position="96"/>
    </location>
</feature>
<dbReference type="Pfam" id="PF25417">
    <property type="entry name" value="DUF7889"/>
    <property type="match status" value="1"/>
</dbReference>
<comment type="pathway">
    <text evidence="3">Protein modification; protein ubiquitination.</text>
</comment>
<dbReference type="EC" id="2.3.2.27" evidence="4"/>
<feature type="transmembrane region" description="Helical" evidence="15">
    <location>
        <begin position="1796"/>
        <end position="1814"/>
    </location>
</feature>
<feature type="compositionally biased region" description="Basic and acidic residues" evidence="14">
    <location>
        <begin position="711"/>
        <end position="720"/>
    </location>
</feature>
<comment type="catalytic activity">
    <reaction evidence="1">
        <text>S-ubiquitinyl-[E2 ubiquitin-conjugating enzyme]-L-cysteine + [acceptor protein]-L-lysine = [E2 ubiquitin-conjugating enzyme]-L-cysteine + N(6)-ubiquitinyl-[acceptor protein]-L-lysine.</text>
        <dbReference type="EC" id="2.3.2.27"/>
    </reaction>
</comment>
<feature type="compositionally biased region" description="Polar residues" evidence="14">
    <location>
        <begin position="675"/>
        <end position="693"/>
    </location>
</feature>
<dbReference type="Pfam" id="PF12906">
    <property type="entry name" value="RINGv"/>
    <property type="match status" value="1"/>
</dbReference>
<proteinExistence type="predicted"/>
<dbReference type="SUPFAM" id="SSF57850">
    <property type="entry name" value="RING/U-box"/>
    <property type="match status" value="1"/>
</dbReference>
<dbReference type="EMBL" id="JAKJXP020000133">
    <property type="protein sequence ID" value="KAK7743665.1"/>
    <property type="molecule type" value="Genomic_DNA"/>
</dbReference>
<evidence type="ECO:0000256" key="4">
    <source>
        <dbReference type="ARBA" id="ARBA00012483"/>
    </source>
</evidence>
<evidence type="ECO:0000256" key="7">
    <source>
        <dbReference type="ARBA" id="ARBA00022723"/>
    </source>
</evidence>
<dbReference type="Proteomes" id="UP001320420">
    <property type="component" value="Unassembled WGS sequence"/>
</dbReference>
<feature type="transmembrane region" description="Helical" evidence="15">
    <location>
        <begin position="1768"/>
        <end position="1790"/>
    </location>
</feature>
<dbReference type="PROSITE" id="PS50089">
    <property type="entry name" value="ZF_RING_2"/>
    <property type="match status" value="1"/>
</dbReference>
<feature type="compositionally biased region" description="Basic and acidic residues" evidence="14">
    <location>
        <begin position="440"/>
        <end position="450"/>
    </location>
</feature>
<evidence type="ECO:0000256" key="8">
    <source>
        <dbReference type="ARBA" id="ARBA00022771"/>
    </source>
</evidence>
<keyword evidence="6 15" id="KW-0812">Transmembrane</keyword>
<evidence type="ECO:0000259" key="16">
    <source>
        <dbReference type="PROSITE" id="PS50089"/>
    </source>
</evidence>
<dbReference type="FunFam" id="3.30.40.10:FF:000287">
    <property type="entry name" value="RING finger membrane protein"/>
    <property type="match status" value="1"/>
</dbReference>
<feature type="compositionally biased region" description="Low complexity" evidence="14">
    <location>
        <begin position="12"/>
        <end position="22"/>
    </location>
</feature>
<keyword evidence="12 15" id="KW-0472">Membrane</keyword>
<evidence type="ECO:0000256" key="11">
    <source>
        <dbReference type="ARBA" id="ARBA00022989"/>
    </source>
</evidence>
<feature type="transmembrane region" description="Helical" evidence="15">
    <location>
        <begin position="1059"/>
        <end position="1082"/>
    </location>
</feature>
<evidence type="ECO:0000256" key="13">
    <source>
        <dbReference type="PROSITE-ProRule" id="PRU00175"/>
    </source>
</evidence>
<dbReference type="GO" id="GO:0008270">
    <property type="term" value="F:zinc ion binding"/>
    <property type="evidence" value="ECO:0007669"/>
    <property type="project" value="UniProtKB-KW"/>
</dbReference>
<evidence type="ECO:0000259" key="17">
    <source>
        <dbReference type="PROSITE" id="PS51292"/>
    </source>
</evidence>
<dbReference type="InterPro" id="IPR057211">
    <property type="entry name" value="DUF7889"/>
</dbReference>
<feature type="transmembrane region" description="Helical" evidence="15">
    <location>
        <begin position="124"/>
        <end position="145"/>
    </location>
</feature>
<feature type="compositionally biased region" description="Polar residues" evidence="14">
    <location>
        <begin position="565"/>
        <end position="576"/>
    </location>
</feature>
<dbReference type="PANTHER" id="PTHR13145">
    <property type="entry name" value="SSM4 PROTEIN"/>
    <property type="match status" value="1"/>
</dbReference>
<feature type="region of interest" description="Disordered" evidence="14">
    <location>
        <begin position="538"/>
        <end position="806"/>
    </location>
</feature>
<evidence type="ECO:0000256" key="5">
    <source>
        <dbReference type="ARBA" id="ARBA00022679"/>
    </source>
</evidence>
<dbReference type="Pfam" id="PF23113">
    <property type="entry name" value="MARCHF6_C"/>
    <property type="match status" value="1"/>
</dbReference>
<feature type="transmembrane region" description="Helical" evidence="15">
    <location>
        <begin position="1575"/>
        <end position="1593"/>
    </location>
</feature>
<evidence type="ECO:0000313" key="19">
    <source>
        <dbReference type="Proteomes" id="UP001320420"/>
    </source>
</evidence>
<keyword evidence="5" id="KW-0808">Transferase</keyword>
<feature type="compositionally biased region" description="Polar residues" evidence="14">
    <location>
        <begin position="721"/>
        <end position="730"/>
    </location>
</feature>
<feature type="transmembrane region" description="Helical" evidence="15">
    <location>
        <begin position="1244"/>
        <end position="1262"/>
    </location>
</feature>
<feature type="compositionally biased region" description="Basic and acidic residues" evidence="14">
    <location>
        <begin position="1"/>
        <end position="11"/>
    </location>
</feature>
<dbReference type="PROSITE" id="PS51292">
    <property type="entry name" value="ZF_RING_CH"/>
    <property type="match status" value="1"/>
</dbReference>
<dbReference type="Gene3D" id="3.30.40.10">
    <property type="entry name" value="Zinc/RING finger domain, C3HC4 (zinc finger)"/>
    <property type="match status" value="1"/>
</dbReference>
<feature type="compositionally biased region" description="Acidic residues" evidence="14">
    <location>
        <begin position="372"/>
        <end position="392"/>
    </location>
</feature>
<comment type="subcellular location">
    <subcellularLocation>
        <location evidence="2">Membrane</location>
        <topology evidence="2">Multi-pass membrane protein</topology>
    </subcellularLocation>
</comment>
<evidence type="ECO:0000256" key="1">
    <source>
        <dbReference type="ARBA" id="ARBA00000900"/>
    </source>
</evidence>
<evidence type="ECO:0000256" key="9">
    <source>
        <dbReference type="ARBA" id="ARBA00022786"/>
    </source>
</evidence>
<dbReference type="CDD" id="cd16702">
    <property type="entry name" value="RING_CH-C4HC3_MARCH6"/>
    <property type="match status" value="1"/>
</dbReference>
<dbReference type="GO" id="GO:0061630">
    <property type="term" value="F:ubiquitin protein ligase activity"/>
    <property type="evidence" value="ECO:0007669"/>
    <property type="project" value="UniProtKB-EC"/>
</dbReference>
<feature type="transmembrane region" description="Helical" evidence="15">
    <location>
        <begin position="927"/>
        <end position="951"/>
    </location>
</feature>
<sequence length="1862" mass="205455">MSEHRVSEHWDSAANDAAGNANATSTTSAASAAAAAAADPDTCRICRGEGTSEEPLFYPCKCSGSIKFVHQDCLMEWLSHSQKKHCELCKTPFRFTKLYSPDMPQRLPFYVFVSHMAKYLFRNLLVWLRAALVVSVWLGWLPYLMRSVWSFLFWLSEESFGPATSPFGSSSSNYNNATSMPMRGGDLISLSVTGTNTCPSTPLLAATTTAASLGGVMNQIPVSDLLKAISKPLNVSAGQSWLASLLRLSVGSPVLTDGSAQETLDSLNLTHVDKVTVSAVPNPHASLLSEIPALNNLTRHPTINRTIIAILEGQIITVVVIVAFILIILVRDYVVQQQPEINMRAAFAADVDRHNVEPPADAENPDLRGPDSDSDDDSVDGGDGDEGADSSDEDSRPVPERDESEVDIGARRLAALGFQDFQQRQRPIAGFRRRATRPGGQDRRPDDPSYHPESASPADPAYQPPPPRYDDMLPNQPEDSENARVLAEATKDDSPADGTSTVTQYLRIYREAEGDRDKILQMIRDQGLEDRLRHWVRITQADSSSNESESATRSMFTADKWHPTPSHTTQPAQTGDTPAEDYSETSNSSWTWPEVEDNPDVGMTSTADKGKQKAGSSPVRRSNGNPNGTSGQEDASWSRWEQQSETPAWRQSDGQGDVQTDDLVAPLGRPRSVSDGPQRNETINPLANNSWSFSKLPADHSAESAQLDQDTEGHPAKKPEPSSQLFSFASPSEPRPTPGLTHRVQYNGVEDDVPSPDSPNTSDRPDRPELGPLDAELRAIPETSSDVGQEEPHEGTDRPQPSNLDNIENASTEVHVDGPLDAEQAGPPARQQAGGIVDRVAEFMWRDVNADHPADLEPDEEGVDIFGDNHDAPFMDDDGLDDNMANNEEVAPEVVEAAMAAGLDPEAIEDAEDFEGIMELIGMRGPLAGLFQNAIFCAFLVSFSIFLGIFVPYNIGRIAVWVIANPTRFVRIIFSCFKLAQDVVLLGLGCASTFVLDLFQVVERTFRVELGRHMITSARSMMSHIAIGAFNRISDIFVSEMPLISANEMRNFSAISHEALVFVKGDIGYLFSSFAAVVRYIFGGDYASKSMTAKEFVTAAWPDTWEFLKSIPRALAHPGSWMVSVNLSESSSAVNPGLAYWDATDRAWAVLSGYISLFAAAALYLSRGRPFSTSHTAQQWEASVIDALNQASGVMKVILIISIEMLVFPLYCGLLLDFALLPLFENTTFTSRLFFTYNFPMTSIFVHWFVGTGYMFHFALFVSMCRKIMRKGVLYFIRDPDDPEFHPVRDVLERNVTTQLRKIMFSGLIYGALVVVCLGGVVWGLALALPDVLPIHYSSNEPVLEFPIDLLFYNFLMPLAVKFFRPSDGLHAMYTWWFRTCARGLRLTWFLFGERRVDEEGRLVLAPDSEHNGLPWWRKLFLEVDENGNVIPKTWSDAFEGGHARPTPHIARDEMMALTFKKMRLVDSGQLIEDGRFVRSPASDQVKIPKGQPVFLAVTEQNVRPDGSEDGDIYASDKYQCVYVPPLFHVRVSLFIASIWLFAAVTGVGFTILPLVFGRWMFRALLPGHILTNDIYAFSIGVYILGSLSYLAFHLRPILSNTYSWLSSGVALMLDQDAFQRTKLLAKQAAHIAYTYMFLLVVFPVLATLLMELYVLIPLHTYMYSLPAFASAIAEETLPTRLDDIRGGHTIRVIQAWTLGILYLKLGTRALVHRGGRPAQAVRAVLRGGWANPDVGVLTRAFVVPGLAAGLILVLAPPLVARVALDYGLISTFFGDIAGAAAVAAAELHAREARVFVFRMAYPFAALFLIAFLVTRRVMRVFDGWKVRIRDEAYLIGERLHNFGGAVKGAASAGWRGSRRLG</sequence>
<keyword evidence="19" id="KW-1185">Reference proteome</keyword>
<feature type="transmembrane region" description="Helical" evidence="15">
    <location>
        <begin position="307"/>
        <end position="330"/>
    </location>
</feature>
<feature type="compositionally biased region" description="Polar residues" evidence="14">
    <location>
        <begin position="619"/>
        <end position="646"/>
    </location>
</feature>
<evidence type="ECO:0000256" key="15">
    <source>
        <dbReference type="SAM" id="Phobius"/>
    </source>
</evidence>
<feature type="transmembrane region" description="Helical" evidence="15">
    <location>
        <begin position="1303"/>
        <end position="1326"/>
    </location>
</feature>
<feature type="transmembrane region" description="Helical" evidence="15">
    <location>
        <begin position="1197"/>
        <end position="1224"/>
    </location>
</feature>
<feature type="transmembrane region" description="Helical" evidence="15">
    <location>
        <begin position="1737"/>
        <end position="1756"/>
    </location>
</feature>
<dbReference type="InterPro" id="IPR011016">
    <property type="entry name" value="Znf_RING-CH"/>
</dbReference>
<evidence type="ECO:0000256" key="6">
    <source>
        <dbReference type="ARBA" id="ARBA00022692"/>
    </source>
</evidence>
<feature type="compositionally biased region" description="Basic and acidic residues" evidence="14">
    <location>
        <begin position="763"/>
        <end position="779"/>
    </location>
</feature>
<dbReference type="InterPro" id="IPR001841">
    <property type="entry name" value="Znf_RING"/>
</dbReference>
<feature type="transmembrane region" description="Helical" evidence="15">
    <location>
        <begin position="1147"/>
        <end position="1165"/>
    </location>
</feature>
<feature type="region of interest" description="Disordered" evidence="14">
    <location>
        <begin position="1"/>
        <end position="22"/>
    </location>
</feature>
<protein>
    <recommendedName>
        <fullName evidence="4">RING-type E3 ubiquitin transferase</fullName>
        <ecNumber evidence="4">2.3.2.27</ecNumber>
    </recommendedName>
</protein>
<keyword evidence="10" id="KW-0862">Zinc</keyword>